<proteinExistence type="predicted"/>
<feature type="compositionally biased region" description="Low complexity" evidence="9">
    <location>
        <begin position="258"/>
        <end position="274"/>
    </location>
</feature>
<dbReference type="InterPro" id="IPR019775">
    <property type="entry name" value="WD40_repeat_CS"/>
</dbReference>
<dbReference type="SUPFAM" id="SSF90250">
    <property type="entry name" value="Troponin coil-coiled subunits"/>
    <property type="match status" value="1"/>
</dbReference>
<evidence type="ECO:0000313" key="13">
    <source>
        <dbReference type="Proteomes" id="UP001208570"/>
    </source>
</evidence>
<evidence type="ECO:0000256" key="3">
    <source>
        <dbReference type="ARBA" id="ARBA00022737"/>
    </source>
</evidence>
<dbReference type="SUPFAM" id="SSF49599">
    <property type="entry name" value="TRAF domain-like"/>
    <property type="match status" value="2"/>
</dbReference>
<dbReference type="InterPro" id="IPR020472">
    <property type="entry name" value="WD40_PAC1"/>
</dbReference>
<dbReference type="InterPro" id="IPR017907">
    <property type="entry name" value="Znf_RING_CS"/>
</dbReference>
<dbReference type="InterPro" id="IPR027370">
    <property type="entry name" value="Znf-RING_euk"/>
</dbReference>
<dbReference type="SUPFAM" id="SSF57850">
    <property type="entry name" value="RING/U-box"/>
    <property type="match status" value="1"/>
</dbReference>
<evidence type="ECO:0000256" key="9">
    <source>
        <dbReference type="SAM" id="MobiDB-lite"/>
    </source>
</evidence>
<dbReference type="InterPro" id="IPR001293">
    <property type="entry name" value="Znf_TRAF"/>
</dbReference>
<dbReference type="PROSITE" id="PS50294">
    <property type="entry name" value="WD_REPEATS_REGION"/>
    <property type="match status" value="3"/>
</dbReference>
<evidence type="ECO:0000259" key="10">
    <source>
        <dbReference type="PROSITE" id="PS50089"/>
    </source>
</evidence>
<comment type="caution">
    <text evidence="12">The sequence shown here is derived from an EMBL/GenBank/DDBJ whole genome shotgun (WGS) entry which is preliminary data.</text>
</comment>
<feature type="domain" description="TRAF-type" evidence="11">
    <location>
        <begin position="117"/>
        <end position="178"/>
    </location>
</feature>
<feature type="repeat" description="WD" evidence="7">
    <location>
        <begin position="315"/>
        <end position="347"/>
    </location>
</feature>
<keyword evidence="1 7" id="KW-0853">WD repeat</keyword>
<name>A0AAD9MT61_9ANNE</name>
<dbReference type="GO" id="GO:0005730">
    <property type="term" value="C:nucleolus"/>
    <property type="evidence" value="ECO:0007669"/>
    <property type="project" value="TreeGrafter"/>
</dbReference>
<reference evidence="12" key="1">
    <citation type="journal article" date="2023" name="Mol. Biol. Evol.">
        <title>Third-Generation Sequencing Reveals the Adaptive Role of the Epigenome in Three Deep-Sea Polychaetes.</title>
        <authorList>
            <person name="Perez M."/>
            <person name="Aroh O."/>
            <person name="Sun Y."/>
            <person name="Lan Y."/>
            <person name="Juniper S.K."/>
            <person name="Young C.R."/>
            <person name="Angers B."/>
            <person name="Qian P.Y."/>
        </authorList>
    </citation>
    <scope>NUCLEOTIDE SEQUENCE</scope>
    <source>
        <strain evidence="12">P08H-3</strain>
    </source>
</reference>
<dbReference type="PANTHER" id="PTHR19848:SF6">
    <property type="entry name" value="E3 UBIQUITIN-PROTEIN LIGASE TRAF7"/>
    <property type="match status" value="1"/>
</dbReference>
<gene>
    <name evidence="12" type="ORF">LSH36_750g01001</name>
</gene>
<dbReference type="PROSITE" id="PS50082">
    <property type="entry name" value="WD_REPEATS_2"/>
    <property type="match status" value="3"/>
</dbReference>
<protein>
    <submittedName>
        <fullName evidence="12">Uncharacterized protein</fullName>
    </submittedName>
</protein>
<keyword evidence="3" id="KW-0677">Repeat</keyword>
<dbReference type="Gene3D" id="2.130.10.10">
    <property type="entry name" value="YVTN repeat-like/Quinoprotein amine dehydrogenase"/>
    <property type="match status" value="2"/>
</dbReference>
<evidence type="ECO:0000313" key="12">
    <source>
        <dbReference type="EMBL" id="KAK2144505.1"/>
    </source>
</evidence>
<dbReference type="PROSITE" id="PS50145">
    <property type="entry name" value="ZF_TRAF"/>
    <property type="match status" value="1"/>
</dbReference>
<dbReference type="GO" id="GO:0004842">
    <property type="term" value="F:ubiquitin-protein transferase activity"/>
    <property type="evidence" value="ECO:0007669"/>
    <property type="project" value="InterPro"/>
</dbReference>
<dbReference type="InterPro" id="IPR036322">
    <property type="entry name" value="WD40_repeat_dom_sf"/>
</dbReference>
<dbReference type="GO" id="GO:0016567">
    <property type="term" value="P:protein ubiquitination"/>
    <property type="evidence" value="ECO:0007669"/>
    <property type="project" value="InterPro"/>
</dbReference>
<evidence type="ECO:0000256" key="2">
    <source>
        <dbReference type="ARBA" id="ARBA00022723"/>
    </source>
</evidence>
<dbReference type="SMART" id="SM00320">
    <property type="entry name" value="WD40"/>
    <property type="match status" value="5"/>
</dbReference>
<dbReference type="Proteomes" id="UP001208570">
    <property type="component" value="Unassembled WGS sequence"/>
</dbReference>
<dbReference type="PANTHER" id="PTHR19848">
    <property type="entry name" value="WD40 REPEAT PROTEIN"/>
    <property type="match status" value="1"/>
</dbReference>
<evidence type="ECO:0000256" key="4">
    <source>
        <dbReference type="ARBA" id="ARBA00022771"/>
    </source>
</evidence>
<evidence type="ECO:0000256" key="1">
    <source>
        <dbReference type="ARBA" id="ARBA00022574"/>
    </source>
</evidence>
<feature type="domain" description="RING-type" evidence="10">
    <location>
        <begin position="19"/>
        <end position="58"/>
    </location>
</feature>
<dbReference type="Pfam" id="PF00400">
    <property type="entry name" value="WD40"/>
    <property type="match status" value="4"/>
</dbReference>
<dbReference type="PRINTS" id="PR00320">
    <property type="entry name" value="GPROTEINBRPT"/>
</dbReference>
<dbReference type="InterPro" id="IPR001841">
    <property type="entry name" value="Znf_RING"/>
</dbReference>
<dbReference type="SMART" id="SM00184">
    <property type="entry name" value="RING"/>
    <property type="match status" value="1"/>
</dbReference>
<feature type="region of interest" description="Disordered" evidence="9">
    <location>
        <begin position="257"/>
        <end position="277"/>
    </location>
</feature>
<dbReference type="SUPFAM" id="SSF50978">
    <property type="entry name" value="WD40 repeat-like"/>
    <property type="match status" value="1"/>
</dbReference>
<dbReference type="AlphaFoldDB" id="A0AAD9MT61"/>
<feature type="repeat" description="WD" evidence="7">
    <location>
        <begin position="463"/>
        <end position="504"/>
    </location>
</feature>
<dbReference type="PROSITE" id="PS00678">
    <property type="entry name" value="WD_REPEATS_1"/>
    <property type="match status" value="2"/>
</dbReference>
<keyword evidence="5 6" id="KW-0862">Zinc</keyword>
<dbReference type="InterPro" id="IPR038077">
    <property type="entry name" value="Troponin_sf"/>
</dbReference>
<feature type="coiled-coil region" evidence="8">
    <location>
        <begin position="194"/>
        <end position="249"/>
    </location>
</feature>
<accession>A0AAD9MT61</accession>
<dbReference type="InterPro" id="IPR013083">
    <property type="entry name" value="Znf_RING/FYVE/PHD"/>
</dbReference>
<evidence type="ECO:0000256" key="5">
    <source>
        <dbReference type="ARBA" id="ARBA00022833"/>
    </source>
</evidence>
<dbReference type="InterPro" id="IPR003613">
    <property type="entry name" value="Ubox_domain"/>
</dbReference>
<dbReference type="Pfam" id="PF13445">
    <property type="entry name" value="zf-RING_UBOX"/>
    <property type="match status" value="1"/>
</dbReference>
<sequence>MAGRFPTKFVQSPNPHLICAICGQLFEEPVINVMCGHTFCKRCIYDKSEDGKTAKCPLEGQICQLETLVLNRSVKSQIDDLDIFCCHGLRWSDSESDYVCDPDGCNEKLKYSSRKDHEDSCQFSLVPCPNNAVHCGKIRRKKLADHIRVCQHHPCNFKYKGCMYTGTSDDIITHVTLCAFRTLPDEGIDNKKQIQNLVSENNKLQHNINKLISRMAELEQDKNRMMSQLEKNNREMTELKMEQKKLGDKVDKLLALKSSPSSSQTSSSSSSASSNNTKVGSILNRISSSPTGAAPSQRNADVWMMPFQFKCFGTLRSHQGGVWALKTHKNLLFSAGGDHVIKVWNLEQLERGCKHTMTGHTDKIQSLAVGKYLYSGGADRSIRAWNLKDFTEVIVKEDMLYSGSHNTIDIWHTKDDFTLRGKISHTFGSVYALAITELYIIVGTYNNNTHLFDVQTQVHVHKLSGHVGAIQSLAVNKTGTFLFTASTDANIQLWSLENYLPIQSLSRHEASVNHVIIHNDLVLSGSEDTEIKLFKYFKMQMGFMPS</sequence>
<dbReference type="Gene3D" id="3.30.40.10">
    <property type="entry name" value="Zinc/RING finger domain, C3HC4 (zinc finger)"/>
    <property type="match status" value="2"/>
</dbReference>
<feature type="repeat" description="WD" evidence="7">
    <location>
        <begin position="357"/>
        <end position="395"/>
    </location>
</feature>
<organism evidence="12 13">
    <name type="scientific">Paralvinella palmiformis</name>
    <dbReference type="NCBI Taxonomy" id="53620"/>
    <lineage>
        <taxon>Eukaryota</taxon>
        <taxon>Metazoa</taxon>
        <taxon>Spiralia</taxon>
        <taxon>Lophotrochozoa</taxon>
        <taxon>Annelida</taxon>
        <taxon>Polychaeta</taxon>
        <taxon>Sedentaria</taxon>
        <taxon>Canalipalpata</taxon>
        <taxon>Terebellida</taxon>
        <taxon>Terebelliformia</taxon>
        <taxon>Alvinellidae</taxon>
        <taxon>Paralvinella</taxon>
    </lineage>
</organism>
<dbReference type="EMBL" id="JAODUP010000750">
    <property type="protein sequence ID" value="KAK2144505.1"/>
    <property type="molecule type" value="Genomic_DNA"/>
</dbReference>
<dbReference type="PROSITE" id="PS50089">
    <property type="entry name" value="ZF_RING_2"/>
    <property type="match status" value="1"/>
</dbReference>
<dbReference type="InterPro" id="IPR001680">
    <property type="entry name" value="WD40_rpt"/>
</dbReference>
<dbReference type="GO" id="GO:0007219">
    <property type="term" value="P:Notch signaling pathway"/>
    <property type="evidence" value="ECO:0007669"/>
    <property type="project" value="TreeGrafter"/>
</dbReference>
<dbReference type="InterPro" id="IPR015943">
    <property type="entry name" value="WD40/YVTN_repeat-like_dom_sf"/>
</dbReference>
<dbReference type="GO" id="GO:0008270">
    <property type="term" value="F:zinc ion binding"/>
    <property type="evidence" value="ECO:0007669"/>
    <property type="project" value="UniProtKB-KW"/>
</dbReference>
<evidence type="ECO:0000256" key="8">
    <source>
        <dbReference type="SAM" id="Coils"/>
    </source>
</evidence>
<feature type="zinc finger region" description="TRAF-type" evidence="6">
    <location>
        <begin position="117"/>
        <end position="178"/>
    </location>
</feature>
<keyword evidence="4 6" id="KW-0863">Zinc-finger</keyword>
<evidence type="ECO:0000259" key="11">
    <source>
        <dbReference type="PROSITE" id="PS50145"/>
    </source>
</evidence>
<keyword evidence="13" id="KW-1185">Reference proteome</keyword>
<evidence type="ECO:0000256" key="6">
    <source>
        <dbReference type="PROSITE-ProRule" id="PRU00207"/>
    </source>
</evidence>
<dbReference type="PROSITE" id="PS00518">
    <property type="entry name" value="ZF_RING_1"/>
    <property type="match status" value="1"/>
</dbReference>
<dbReference type="SMART" id="SM00504">
    <property type="entry name" value="Ubox"/>
    <property type="match status" value="1"/>
</dbReference>
<keyword evidence="8" id="KW-0175">Coiled coil</keyword>
<keyword evidence="2 6" id="KW-0479">Metal-binding</keyword>
<dbReference type="GO" id="GO:0000027">
    <property type="term" value="P:ribosomal large subunit assembly"/>
    <property type="evidence" value="ECO:0007669"/>
    <property type="project" value="TreeGrafter"/>
</dbReference>
<evidence type="ECO:0000256" key="7">
    <source>
        <dbReference type="PROSITE-ProRule" id="PRU00221"/>
    </source>
</evidence>